<dbReference type="InterPro" id="IPR002931">
    <property type="entry name" value="Transglutaminase-like"/>
</dbReference>
<protein>
    <submittedName>
        <fullName evidence="3">Transglutaminase-like superfamily protein</fullName>
    </submittedName>
</protein>
<proteinExistence type="predicted"/>
<dbReference type="AlphaFoldDB" id="A0A1Y6MBS8"/>
<keyword evidence="1" id="KW-0472">Membrane</keyword>
<dbReference type="InterPro" id="IPR038765">
    <property type="entry name" value="Papain-like_cys_pep_sf"/>
</dbReference>
<dbReference type="SUPFAM" id="SSF54001">
    <property type="entry name" value="Cysteine proteinases"/>
    <property type="match status" value="1"/>
</dbReference>
<dbReference type="Gene3D" id="3.10.620.30">
    <property type="match status" value="1"/>
</dbReference>
<dbReference type="RefSeq" id="WP_087844569.1">
    <property type="nucleotide sequence ID" value="NZ_FYAK01000002.1"/>
</dbReference>
<feature type="domain" description="Transglutaminase-like" evidence="2">
    <location>
        <begin position="258"/>
        <end position="395"/>
    </location>
</feature>
<dbReference type="EMBL" id="FYAK01000002">
    <property type="protein sequence ID" value="SMY34047.1"/>
    <property type="molecule type" value="Genomic_DNA"/>
</dbReference>
<evidence type="ECO:0000313" key="3">
    <source>
        <dbReference type="EMBL" id="SMY34047.1"/>
    </source>
</evidence>
<keyword evidence="1" id="KW-1133">Transmembrane helix</keyword>
<gene>
    <name evidence="3" type="ORF">PMAL9190_01469</name>
</gene>
<keyword evidence="1" id="KW-0812">Transmembrane</keyword>
<feature type="transmembrane region" description="Helical" evidence="1">
    <location>
        <begin position="958"/>
        <end position="979"/>
    </location>
</feature>
<dbReference type="Pfam" id="PF01841">
    <property type="entry name" value="Transglut_core"/>
    <property type="match status" value="1"/>
</dbReference>
<feature type="transmembrane region" description="Helical" evidence="1">
    <location>
        <begin position="880"/>
        <end position="910"/>
    </location>
</feature>
<evidence type="ECO:0000259" key="2">
    <source>
        <dbReference type="Pfam" id="PF01841"/>
    </source>
</evidence>
<name>A0A1Y6MBS8_9GAMM</name>
<dbReference type="Proteomes" id="UP000195963">
    <property type="component" value="Unassembled WGS sequence"/>
</dbReference>
<feature type="transmembrane region" description="Helical" evidence="1">
    <location>
        <begin position="21"/>
        <end position="44"/>
    </location>
</feature>
<evidence type="ECO:0000256" key="1">
    <source>
        <dbReference type="SAM" id="Phobius"/>
    </source>
</evidence>
<dbReference type="PANTHER" id="PTHR33490">
    <property type="entry name" value="BLR5614 PROTEIN-RELATED"/>
    <property type="match status" value="1"/>
</dbReference>
<feature type="transmembrane region" description="Helical" evidence="1">
    <location>
        <begin position="931"/>
        <end position="952"/>
    </location>
</feature>
<organism evidence="3 4">
    <name type="scientific">Photobacterium malacitanum</name>
    <dbReference type="NCBI Taxonomy" id="2204294"/>
    <lineage>
        <taxon>Bacteria</taxon>
        <taxon>Pseudomonadati</taxon>
        <taxon>Pseudomonadota</taxon>
        <taxon>Gammaproteobacteria</taxon>
        <taxon>Vibrionales</taxon>
        <taxon>Vibrionaceae</taxon>
        <taxon>Photobacterium</taxon>
    </lineage>
</organism>
<accession>A0A1Y6MBS8</accession>
<sequence>MKSSNIALEFWRNTGGFLRMVALTVAMLYLFVFYSPSAMAMLAAKEHYENRDVGIELMNSVEALRQHTSKYLASFTGKEGDDKLAELNEMRVVLAEKFQRYVSYSVNIIADQKDEAEHALRKQLSEAVKINDVQKVKLFSDQLSMMFKHYHSMMEAASALGQADFNSVTESQELAGKLHQSLASIKLGPAPHQYNSEILPFGPLSSAVHEPAPSVEALQDYLGLLSQSNQANARTVSSYASDPASDMFLQFNEDNQATERLTQLATELNHDPLAIYNYVYNTIEYVPAHGSIQGADYTLFSKRGGAIDQASLLVSLLRASNTPARYVYGSVEVDITQSLNWVGGVRNVEALQNLLGQGGVPNFLITDHNGVAKRLKMEHVWVEAQIEGQWVALDPSFKQYTHEEGIDLNAAMDTDPDQLYAALTAAADVDHENKTVRGLDQAYAAQLVSELEKKVEDYIQLNHPNAKFNDIAGGKKIVKTEAEVLPVALPYISVVASQPLAQLPSNIRHKFGFTLNDNYRNTYLNVEMSLPALAGKTLALHFTPATQADIEMLNAKLPQSESEVTSSNVKLPYGLIQMDAEFLVDTQVVATGNRNFSLGEELNISKGFWTPRFGWEKTDSPVIAGEYQAIGIDYHGIEPSMLADLKAKNAAVSQQLDAGNIGTLTKHDTVGLFLQTGIHSYYAMVNLQQTLLAKSAKVVNYIQPSYGTFSTDLSVSYFFSVPRWVSLSGLGMDVDRLANNAEAANNCLDDWRDYHRKTGAVSSYLENLVPEKMLDDGTNNPQGISAVKTLGIAGQQGQKIYILTNSNQFLLSEIAIDDEARSEINSAIASGKEVTVHEKPISVVGWTGSGYIITDPVTGSGAYKISGGENGGYVSDEMAVYFSFIGFGIGLISTPLLLMVSLLIAGALLIELWLDLMVYDNGSEFCHDMMISLFVVIGLLPFLLGLAGLPIIGFLGLYIGIMAGLVVSRALEVISLIGSRCPNQRPTVR</sequence>
<keyword evidence="4" id="KW-1185">Reference proteome</keyword>
<evidence type="ECO:0000313" key="4">
    <source>
        <dbReference type="Proteomes" id="UP000195963"/>
    </source>
</evidence>
<reference evidence="4" key="1">
    <citation type="submission" date="2017-06" db="EMBL/GenBank/DDBJ databases">
        <authorList>
            <person name="Rodrigo-Torres L."/>
            <person name="Arahal R.D."/>
            <person name="Lucena T."/>
        </authorList>
    </citation>
    <scope>NUCLEOTIDE SEQUENCE [LARGE SCALE GENOMIC DNA]</scope>
    <source>
        <strain evidence="4">CECT 9190</strain>
    </source>
</reference>